<keyword evidence="2" id="KW-1185">Reference proteome</keyword>
<dbReference type="Proteomes" id="UP000714380">
    <property type="component" value="Unassembled WGS sequence"/>
</dbReference>
<sequence>MTNVCILLTMPPTPDPEAAELALALATFEHDVQVICLGAGIAWLYKDQSARKSGGKSPDKLLKAFPMYDIEKIGFRSQDLIPLTANSDQLLPVAEPMDDDAIRQTIANAKHCLSF</sequence>
<dbReference type="EMBL" id="JAEDAH010000055">
    <property type="protein sequence ID" value="MCA6064138.1"/>
    <property type="molecule type" value="Genomic_DNA"/>
</dbReference>
<gene>
    <name evidence="1" type="ORF">I9W95_11030</name>
</gene>
<organism evidence="1 2">
    <name type="scientific">Thalassolituus marinus</name>
    <dbReference type="NCBI Taxonomy" id="671053"/>
    <lineage>
        <taxon>Bacteria</taxon>
        <taxon>Pseudomonadati</taxon>
        <taxon>Pseudomonadota</taxon>
        <taxon>Gammaproteobacteria</taxon>
        <taxon>Oceanospirillales</taxon>
        <taxon>Oceanospirillaceae</taxon>
        <taxon>Thalassolituus</taxon>
    </lineage>
</organism>
<name>A0ABS7ZQZ7_9GAMM</name>
<proteinExistence type="predicted"/>
<dbReference type="Gene3D" id="3.40.1260.10">
    <property type="entry name" value="DsrEFH-like"/>
    <property type="match status" value="1"/>
</dbReference>
<dbReference type="RefSeq" id="WP_225674820.1">
    <property type="nucleotide sequence ID" value="NZ_JAEDAH010000055.1"/>
</dbReference>
<protein>
    <submittedName>
        <fullName evidence="1">DsrE family protein</fullName>
    </submittedName>
</protein>
<accession>A0ABS7ZQZ7</accession>
<dbReference type="Pfam" id="PF02635">
    <property type="entry name" value="DsrE"/>
    <property type="match status" value="1"/>
</dbReference>
<evidence type="ECO:0000313" key="1">
    <source>
        <dbReference type="EMBL" id="MCA6064138.1"/>
    </source>
</evidence>
<reference evidence="1 2" key="1">
    <citation type="submission" date="2020-12" db="EMBL/GenBank/DDBJ databases">
        <title>Novel Thalassolituus-related marine hydrocarbonoclastic bacteria mediated algae-derived hydrocarbons mineralization in twilight zone of the northern South China Sea.</title>
        <authorList>
            <person name="Dong C."/>
        </authorList>
    </citation>
    <scope>NUCLEOTIDE SEQUENCE [LARGE SCALE GENOMIC DNA]</scope>
    <source>
        <strain evidence="1 2">IMCC1826</strain>
    </source>
</reference>
<comment type="caution">
    <text evidence="1">The sequence shown here is derived from an EMBL/GenBank/DDBJ whole genome shotgun (WGS) entry which is preliminary data.</text>
</comment>
<dbReference type="InterPro" id="IPR003787">
    <property type="entry name" value="Sulphur_relay_DsrE/F-like"/>
</dbReference>
<evidence type="ECO:0000313" key="2">
    <source>
        <dbReference type="Proteomes" id="UP000714380"/>
    </source>
</evidence>
<dbReference type="SUPFAM" id="SSF75169">
    <property type="entry name" value="DsrEFH-like"/>
    <property type="match status" value="1"/>
</dbReference>
<dbReference type="InterPro" id="IPR027396">
    <property type="entry name" value="DsrEFH-like"/>
</dbReference>